<protein>
    <recommendedName>
        <fullName evidence="5">Secreted protein</fullName>
    </recommendedName>
</protein>
<dbReference type="EMBL" id="JAQQBS010000002">
    <property type="protein sequence ID" value="KAK0174188.1"/>
    <property type="molecule type" value="Genomic_DNA"/>
</dbReference>
<gene>
    <name evidence="3" type="ORF">PV328_007297</name>
</gene>
<dbReference type="AlphaFoldDB" id="A0AA39KUA8"/>
<sequence length="93" mass="10068">MLAYKMRLILVIVGIFVICNNNAYAQEGEEEKEEEEKEQEDPPQDGDKSEDDSSMGGGGIDLDGILGGKVLGGGETKRKRALVDPSTDIKVKV</sequence>
<evidence type="ECO:0000256" key="1">
    <source>
        <dbReference type="SAM" id="MobiDB-lite"/>
    </source>
</evidence>
<evidence type="ECO:0000313" key="4">
    <source>
        <dbReference type="Proteomes" id="UP001168990"/>
    </source>
</evidence>
<feature type="compositionally biased region" description="Acidic residues" evidence="1">
    <location>
        <begin position="27"/>
        <end position="53"/>
    </location>
</feature>
<organism evidence="3 4">
    <name type="scientific">Microctonus aethiopoides</name>
    <dbReference type="NCBI Taxonomy" id="144406"/>
    <lineage>
        <taxon>Eukaryota</taxon>
        <taxon>Metazoa</taxon>
        <taxon>Ecdysozoa</taxon>
        <taxon>Arthropoda</taxon>
        <taxon>Hexapoda</taxon>
        <taxon>Insecta</taxon>
        <taxon>Pterygota</taxon>
        <taxon>Neoptera</taxon>
        <taxon>Endopterygota</taxon>
        <taxon>Hymenoptera</taxon>
        <taxon>Apocrita</taxon>
        <taxon>Ichneumonoidea</taxon>
        <taxon>Braconidae</taxon>
        <taxon>Euphorinae</taxon>
        <taxon>Microctonus</taxon>
    </lineage>
</organism>
<dbReference type="Proteomes" id="UP001168990">
    <property type="component" value="Unassembled WGS sequence"/>
</dbReference>
<keyword evidence="2" id="KW-0732">Signal</keyword>
<feature type="signal peptide" evidence="2">
    <location>
        <begin position="1"/>
        <end position="25"/>
    </location>
</feature>
<accession>A0AA39KUA8</accession>
<comment type="caution">
    <text evidence="3">The sequence shown here is derived from an EMBL/GenBank/DDBJ whole genome shotgun (WGS) entry which is preliminary data.</text>
</comment>
<keyword evidence="4" id="KW-1185">Reference proteome</keyword>
<feature type="region of interest" description="Disordered" evidence="1">
    <location>
        <begin position="26"/>
        <end position="93"/>
    </location>
</feature>
<name>A0AA39KUA8_9HYME</name>
<feature type="chain" id="PRO_5041252908" description="Secreted protein" evidence="2">
    <location>
        <begin position="26"/>
        <end position="93"/>
    </location>
</feature>
<proteinExistence type="predicted"/>
<reference evidence="3" key="2">
    <citation type="submission" date="2023-03" db="EMBL/GenBank/DDBJ databases">
        <authorList>
            <person name="Inwood S.N."/>
            <person name="Skelly J.G."/>
            <person name="Guhlin J."/>
            <person name="Harrop T.W.R."/>
            <person name="Goldson S.G."/>
            <person name="Dearden P.K."/>
        </authorList>
    </citation>
    <scope>NUCLEOTIDE SEQUENCE</scope>
    <source>
        <strain evidence="3">Irish</strain>
        <tissue evidence="3">Whole body</tissue>
    </source>
</reference>
<reference evidence="3" key="1">
    <citation type="journal article" date="2023" name="bioRxiv">
        <title>Scaffold-level genome assemblies of two parasitoid biocontrol wasps reveal the parthenogenesis mechanism and an associated novel virus.</title>
        <authorList>
            <person name="Inwood S."/>
            <person name="Skelly J."/>
            <person name="Guhlin J."/>
            <person name="Harrop T."/>
            <person name="Goldson S."/>
            <person name="Dearden P."/>
        </authorList>
    </citation>
    <scope>NUCLEOTIDE SEQUENCE</scope>
    <source>
        <strain evidence="3">Irish</strain>
        <tissue evidence="3">Whole body</tissue>
    </source>
</reference>
<evidence type="ECO:0008006" key="5">
    <source>
        <dbReference type="Google" id="ProtNLM"/>
    </source>
</evidence>
<evidence type="ECO:0000313" key="3">
    <source>
        <dbReference type="EMBL" id="KAK0174188.1"/>
    </source>
</evidence>
<evidence type="ECO:0000256" key="2">
    <source>
        <dbReference type="SAM" id="SignalP"/>
    </source>
</evidence>
<feature type="compositionally biased region" description="Gly residues" evidence="1">
    <location>
        <begin position="55"/>
        <end position="74"/>
    </location>
</feature>